<protein>
    <submittedName>
        <fullName evidence="1">Uncharacterized protein</fullName>
    </submittedName>
</protein>
<dbReference type="AlphaFoldDB" id="A0A8J8NI22"/>
<dbReference type="EMBL" id="RRYP01015283">
    <property type="protein sequence ID" value="TNV75571.1"/>
    <property type="molecule type" value="Genomic_DNA"/>
</dbReference>
<organism evidence="1 2">
    <name type="scientific">Halteria grandinella</name>
    <dbReference type="NCBI Taxonomy" id="5974"/>
    <lineage>
        <taxon>Eukaryota</taxon>
        <taxon>Sar</taxon>
        <taxon>Alveolata</taxon>
        <taxon>Ciliophora</taxon>
        <taxon>Intramacronucleata</taxon>
        <taxon>Spirotrichea</taxon>
        <taxon>Stichotrichia</taxon>
        <taxon>Sporadotrichida</taxon>
        <taxon>Halteriidae</taxon>
        <taxon>Halteria</taxon>
    </lineage>
</organism>
<evidence type="ECO:0000313" key="1">
    <source>
        <dbReference type="EMBL" id="TNV75571.1"/>
    </source>
</evidence>
<gene>
    <name evidence="1" type="ORF">FGO68_gene14131</name>
</gene>
<evidence type="ECO:0000313" key="2">
    <source>
        <dbReference type="Proteomes" id="UP000785679"/>
    </source>
</evidence>
<reference evidence="1" key="1">
    <citation type="submission" date="2019-06" db="EMBL/GenBank/DDBJ databases">
        <authorList>
            <person name="Zheng W."/>
        </authorList>
    </citation>
    <scope>NUCLEOTIDE SEQUENCE</scope>
    <source>
        <strain evidence="1">QDHG01</strain>
    </source>
</reference>
<name>A0A8J8NI22_HALGN</name>
<sequence length="179" mass="21850">MTQRIRFFGISDDKLYYDERKKRFVYLEDAPALMEKSFKNAHFKEQRPDLIGQEQTEFKIKLKYGQQLLRQMNYQTKLEMRRLWRTMGGLSYQYFYPLLEDFMTYQAIDKPRLLRLWTWDDSTRIANMMTLHLIKSHKYGLDIPIQQYMGLSKEDLKKREDELTEYFLYELRKAPVAAK</sequence>
<dbReference type="OrthoDB" id="283847at2759"/>
<comment type="caution">
    <text evidence="1">The sequence shown here is derived from an EMBL/GenBank/DDBJ whole genome shotgun (WGS) entry which is preliminary data.</text>
</comment>
<accession>A0A8J8NI22</accession>
<keyword evidence="2" id="KW-1185">Reference proteome</keyword>
<dbReference type="Proteomes" id="UP000785679">
    <property type="component" value="Unassembled WGS sequence"/>
</dbReference>
<proteinExistence type="predicted"/>